<dbReference type="GO" id="GO:0005634">
    <property type="term" value="C:nucleus"/>
    <property type="evidence" value="ECO:0007669"/>
    <property type="project" value="UniProtKB-SubCell"/>
</dbReference>
<dbReference type="GO" id="GO:0005813">
    <property type="term" value="C:centrosome"/>
    <property type="evidence" value="ECO:0007669"/>
    <property type="project" value="UniProtKB-SubCell"/>
</dbReference>
<dbReference type="eggNOG" id="KOG3852">
    <property type="taxonomic scope" value="Eukaryota"/>
</dbReference>
<comment type="catalytic activity">
    <reaction evidence="12">
        <text>RNA(n) + ATP = RNA(n)-3'-adenine ribonucleotide + diphosphate</text>
        <dbReference type="Rhea" id="RHEA:11332"/>
        <dbReference type="Rhea" id="RHEA-COMP:14527"/>
        <dbReference type="Rhea" id="RHEA-COMP:17347"/>
        <dbReference type="ChEBI" id="CHEBI:30616"/>
        <dbReference type="ChEBI" id="CHEBI:33019"/>
        <dbReference type="ChEBI" id="CHEBI:140395"/>
        <dbReference type="ChEBI" id="CHEBI:173115"/>
        <dbReference type="EC" id="2.7.7.19"/>
    </reaction>
    <physiologicalReaction direction="left-to-right" evidence="12">
        <dbReference type="Rhea" id="RHEA:11333"/>
    </physiologicalReaction>
</comment>
<dbReference type="InterPro" id="IPR012937">
    <property type="entry name" value="TET5"/>
</dbReference>
<evidence type="ECO:0000256" key="3">
    <source>
        <dbReference type="ARBA" id="ARBA00007631"/>
    </source>
</evidence>
<evidence type="ECO:0000256" key="10">
    <source>
        <dbReference type="ARBA" id="ARBA00023242"/>
    </source>
</evidence>
<evidence type="ECO:0000256" key="12">
    <source>
        <dbReference type="ARBA" id="ARBA00047933"/>
    </source>
</evidence>
<evidence type="ECO:0000256" key="11">
    <source>
        <dbReference type="ARBA" id="ARBA00039206"/>
    </source>
</evidence>
<comment type="subcellular location">
    <subcellularLocation>
        <location evidence="2">Cytoplasm</location>
        <location evidence="2">Cytoskeleton</location>
        <location evidence="2">Microtubule organizing center</location>
        <location evidence="2">Centrosome</location>
    </subcellularLocation>
    <subcellularLocation>
        <location evidence="1">Nucleus</location>
    </subcellularLocation>
</comment>
<evidence type="ECO:0000256" key="6">
    <source>
        <dbReference type="ARBA" id="ARBA00022679"/>
    </source>
</evidence>
<name>M4AKY0_XIPMA</name>
<dbReference type="PANTHER" id="PTHR12974">
    <property type="entry name" value="PRION-LIKE- Q/N-RICH -DOMAIN-BEARING PROTEIN PROTEIN 44"/>
    <property type="match status" value="1"/>
</dbReference>
<dbReference type="GeneTree" id="ENSGT00940000158856"/>
<dbReference type="PANTHER" id="PTHR12974:SF34">
    <property type="entry name" value="TERMINAL NUCLEOTIDYLTRANSFERASE 5C"/>
    <property type="match status" value="1"/>
</dbReference>
<dbReference type="Pfam" id="PF07984">
    <property type="entry name" value="NTP_transf_7"/>
    <property type="match status" value="1"/>
</dbReference>
<keyword evidence="14" id="KW-1185">Reference proteome</keyword>
<dbReference type="GO" id="GO:1990817">
    <property type="term" value="F:poly(A) RNA polymerase activity"/>
    <property type="evidence" value="ECO:0007669"/>
    <property type="project" value="UniProtKB-EC"/>
</dbReference>
<proteinExistence type="inferred from homology"/>
<protein>
    <recommendedName>
        <fullName evidence="11">Terminal nucleotidyltransferase 5C</fullName>
        <ecNumber evidence="4">2.7.7.19</ecNumber>
    </recommendedName>
</protein>
<reference evidence="13" key="4">
    <citation type="submission" date="2025-09" db="UniProtKB">
        <authorList>
            <consortium name="Ensembl"/>
        </authorList>
    </citation>
    <scope>IDENTIFICATION</scope>
    <source>
        <strain evidence="13">JP 163 A</strain>
    </source>
</reference>
<evidence type="ECO:0000313" key="13">
    <source>
        <dbReference type="Ensembl" id="ENSXMAP00000015124.2"/>
    </source>
</evidence>
<organism evidence="13 14">
    <name type="scientific">Xiphophorus maculatus</name>
    <name type="common">Southern platyfish</name>
    <name type="synonym">Platypoecilus maculatus</name>
    <dbReference type="NCBI Taxonomy" id="8083"/>
    <lineage>
        <taxon>Eukaryota</taxon>
        <taxon>Metazoa</taxon>
        <taxon>Chordata</taxon>
        <taxon>Craniata</taxon>
        <taxon>Vertebrata</taxon>
        <taxon>Euteleostomi</taxon>
        <taxon>Actinopterygii</taxon>
        <taxon>Neopterygii</taxon>
        <taxon>Teleostei</taxon>
        <taxon>Neoteleostei</taxon>
        <taxon>Acanthomorphata</taxon>
        <taxon>Ovalentaria</taxon>
        <taxon>Atherinomorphae</taxon>
        <taxon>Cyprinodontiformes</taxon>
        <taxon>Poeciliidae</taxon>
        <taxon>Poeciliinae</taxon>
        <taxon>Xiphophorus</taxon>
    </lineage>
</organism>
<evidence type="ECO:0000256" key="9">
    <source>
        <dbReference type="ARBA" id="ARBA00023212"/>
    </source>
</evidence>
<keyword evidence="5" id="KW-0963">Cytoplasm</keyword>
<keyword evidence="6" id="KW-0808">Transferase</keyword>
<sequence length="144" mass="16419">MENKEESSCSSVSDLTWEQVSRLNDVLTEVVPVHGRGNFPTLEVQLKDIVARVRSHLELSGIRVKDIRLNGSTASHVLVQDIGWSYKDLDFIFRADSCCRSSLEADNLIRLAWSRKTGLSPTGRMEAGPYLFIYYYHYFPCCQL</sequence>
<dbReference type="HOGENOM" id="CLU_008115_2_0_1"/>
<evidence type="ECO:0000256" key="4">
    <source>
        <dbReference type="ARBA" id="ARBA00012388"/>
    </source>
</evidence>
<dbReference type="AlphaFoldDB" id="M4AKY0"/>
<accession>M4AKY0</accession>
<evidence type="ECO:0000256" key="2">
    <source>
        <dbReference type="ARBA" id="ARBA00004300"/>
    </source>
</evidence>
<keyword evidence="8" id="KW-0694">RNA-binding</keyword>
<evidence type="ECO:0000256" key="8">
    <source>
        <dbReference type="ARBA" id="ARBA00022884"/>
    </source>
</evidence>
<dbReference type="Ensembl" id="ENSXMAT00000015144.2">
    <property type="protein sequence ID" value="ENSXMAP00000015124.2"/>
    <property type="gene ID" value="ENSXMAG00000015098.2"/>
</dbReference>
<dbReference type="EC" id="2.7.7.19" evidence="4"/>
<evidence type="ECO:0000313" key="14">
    <source>
        <dbReference type="Proteomes" id="UP000002852"/>
    </source>
</evidence>
<dbReference type="Proteomes" id="UP000002852">
    <property type="component" value="Unassembled WGS sequence"/>
</dbReference>
<evidence type="ECO:0000256" key="1">
    <source>
        <dbReference type="ARBA" id="ARBA00004123"/>
    </source>
</evidence>
<evidence type="ECO:0000256" key="5">
    <source>
        <dbReference type="ARBA" id="ARBA00022490"/>
    </source>
</evidence>
<reference evidence="14" key="1">
    <citation type="submission" date="2012-01" db="EMBL/GenBank/DDBJ databases">
        <authorList>
            <person name="Walter R."/>
            <person name="Schartl M."/>
            <person name="Warren W."/>
        </authorList>
    </citation>
    <scope>NUCLEOTIDE SEQUENCE [LARGE SCALE GENOMIC DNA]</scope>
    <source>
        <strain evidence="14">JP 163 A</strain>
    </source>
</reference>
<reference evidence="13" key="3">
    <citation type="submission" date="2025-08" db="UniProtKB">
        <authorList>
            <consortium name="Ensembl"/>
        </authorList>
    </citation>
    <scope>IDENTIFICATION</scope>
    <source>
        <strain evidence="13">JP 163 A</strain>
    </source>
</reference>
<comment type="similarity">
    <text evidence="3">Belongs to the TENT family.</text>
</comment>
<dbReference type="GO" id="GO:0003723">
    <property type="term" value="F:RNA binding"/>
    <property type="evidence" value="ECO:0007669"/>
    <property type="project" value="UniProtKB-KW"/>
</dbReference>
<dbReference type="InParanoid" id="M4AKY0"/>
<dbReference type="SMART" id="SM01153">
    <property type="entry name" value="DUF1693"/>
    <property type="match status" value="1"/>
</dbReference>
<reference evidence="14" key="2">
    <citation type="journal article" date="2013" name="Nat. Genet.">
        <title>The genome of the platyfish, Xiphophorus maculatus, provides insights into evolutionary adaptation and several complex traits.</title>
        <authorList>
            <person name="Schartl M."/>
            <person name="Walter R.B."/>
            <person name="Shen Y."/>
            <person name="Garcia T."/>
            <person name="Catchen J."/>
            <person name="Amores A."/>
            <person name="Braasch I."/>
            <person name="Chalopin D."/>
            <person name="Volff J.N."/>
            <person name="Lesch K.P."/>
            <person name="Bisazza A."/>
            <person name="Minx P."/>
            <person name="Hillier L."/>
            <person name="Wilson R.K."/>
            <person name="Fuerstenberg S."/>
            <person name="Boore J."/>
            <person name="Searle S."/>
            <person name="Postlethwait J.H."/>
            <person name="Warren W.C."/>
        </authorList>
    </citation>
    <scope>NUCLEOTIDE SEQUENCE [LARGE SCALE GENOMIC DNA]</scope>
    <source>
        <strain evidence="14">JP 163 A</strain>
    </source>
</reference>
<keyword evidence="9" id="KW-0206">Cytoskeleton</keyword>
<dbReference type="GO" id="GO:0048255">
    <property type="term" value="P:mRNA stabilization"/>
    <property type="evidence" value="ECO:0007669"/>
    <property type="project" value="TreeGrafter"/>
</dbReference>
<keyword evidence="10" id="KW-0539">Nucleus</keyword>
<evidence type="ECO:0000256" key="7">
    <source>
        <dbReference type="ARBA" id="ARBA00022695"/>
    </source>
</evidence>
<keyword evidence="7" id="KW-0548">Nucleotidyltransferase</keyword>